<evidence type="ECO:0000259" key="4">
    <source>
        <dbReference type="PROSITE" id="PS51462"/>
    </source>
</evidence>
<evidence type="ECO:0000313" key="5">
    <source>
        <dbReference type="EMBL" id="VAX11533.1"/>
    </source>
</evidence>
<evidence type="ECO:0000256" key="2">
    <source>
        <dbReference type="ARBA" id="ARBA00011245"/>
    </source>
</evidence>
<dbReference type="PROSITE" id="PS51462">
    <property type="entry name" value="NUDIX"/>
    <property type="match status" value="1"/>
</dbReference>
<evidence type="ECO:0000256" key="3">
    <source>
        <dbReference type="ARBA" id="ARBA00015552"/>
    </source>
</evidence>
<proteinExistence type="inferred from homology"/>
<dbReference type="InterPro" id="IPR015797">
    <property type="entry name" value="NUDIX_hydrolase-like_dom_sf"/>
</dbReference>
<evidence type="ECO:0000256" key="1">
    <source>
        <dbReference type="ARBA" id="ARBA00007608"/>
    </source>
</evidence>
<organism evidence="5">
    <name type="scientific">hydrothermal vent metagenome</name>
    <dbReference type="NCBI Taxonomy" id="652676"/>
    <lineage>
        <taxon>unclassified sequences</taxon>
        <taxon>metagenomes</taxon>
        <taxon>ecological metagenomes</taxon>
    </lineage>
</organism>
<dbReference type="AlphaFoldDB" id="A0A3B1BHH3"/>
<dbReference type="InterPro" id="IPR033713">
    <property type="entry name" value="NudJ"/>
</dbReference>
<dbReference type="GO" id="GO:0017110">
    <property type="term" value="F:nucleoside diphosphate phosphatase activity"/>
    <property type="evidence" value="ECO:0007669"/>
    <property type="project" value="InterPro"/>
</dbReference>
<protein>
    <recommendedName>
        <fullName evidence="3">Phosphatase NudJ</fullName>
    </recommendedName>
</protein>
<name>A0A3B1BHH3_9ZZZZ</name>
<reference evidence="5" key="1">
    <citation type="submission" date="2018-06" db="EMBL/GenBank/DDBJ databases">
        <authorList>
            <person name="Zhirakovskaya E."/>
        </authorList>
    </citation>
    <scope>NUCLEOTIDE SEQUENCE</scope>
</reference>
<keyword evidence="5" id="KW-0378">Hydrolase</keyword>
<feature type="domain" description="Nudix hydrolase" evidence="4">
    <location>
        <begin position="1"/>
        <end position="113"/>
    </location>
</feature>
<accession>A0A3B1BHH3</accession>
<gene>
    <name evidence="5" type="ORF">MNBD_GAMMA25-1034</name>
</gene>
<dbReference type="InterPro" id="IPR000086">
    <property type="entry name" value="NUDIX_hydrolase_dom"/>
</dbReference>
<dbReference type="GO" id="GO:0017111">
    <property type="term" value="F:ribonucleoside triphosphate phosphatase activity"/>
    <property type="evidence" value="ECO:0007669"/>
    <property type="project" value="InterPro"/>
</dbReference>
<comment type="subunit">
    <text evidence="2">Monomer.</text>
</comment>
<sequence>MVEECIEGKTVLNQPAGHLENGESFIEAVIRETQEETAWKFSPETMIGIYRWVHPDSGATFLRHCFAGIVDDYSPDQTLDDGIIRSVWLSREQLEQQRNLRSPLVLQCTDDYLSGQTYPLEILKDQI</sequence>
<dbReference type="EMBL" id="UOFY01000069">
    <property type="protein sequence ID" value="VAX11533.1"/>
    <property type="molecule type" value="Genomic_DNA"/>
</dbReference>
<dbReference type="GO" id="GO:0004787">
    <property type="term" value="F:thiamine diphosphate phosphatase activity"/>
    <property type="evidence" value="ECO:0007669"/>
    <property type="project" value="InterPro"/>
</dbReference>
<dbReference type="Pfam" id="PF00293">
    <property type="entry name" value="NUDIX"/>
    <property type="match status" value="1"/>
</dbReference>
<dbReference type="CDD" id="cd03675">
    <property type="entry name" value="NUDIX_Hydrolase"/>
    <property type="match status" value="1"/>
</dbReference>
<comment type="similarity">
    <text evidence="1">Belongs to the Nudix hydrolase family. NudJ subfamily.</text>
</comment>
<dbReference type="SUPFAM" id="SSF55811">
    <property type="entry name" value="Nudix"/>
    <property type="match status" value="1"/>
</dbReference>
<dbReference type="PANTHER" id="PTHR43222:SF11">
    <property type="entry name" value="PHOSPHATASE NUDJ"/>
    <property type="match status" value="1"/>
</dbReference>
<dbReference type="Gene3D" id="3.90.79.10">
    <property type="entry name" value="Nucleoside Triphosphate Pyrophosphohydrolase"/>
    <property type="match status" value="1"/>
</dbReference>
<dbReference type="PANTHER" id="PTHR43222">
    <property type="entry name" value="NUDIX HYDROLASE 23"/>
    <property type="match status" value="1"/>
</dbReference>